<dbReference type="EMBL" id="BGZK01001177">
    <property type="protein sequence ID" value="GBP73535.1"/>
    <property type="molecule type" value="Genomic_DNA"/>
</dbReference>
<name>A0A4C1YGS0_EUMVA</name>
<feature type="compositionally biased region" description="Basic residues" evidence="1">
    <location>
        <begin position="221"/>
        <end position="232"/>
    </location>
</feature>
<gene>
    <name evidence="2" type="ORF">EVAR_89195_1</name>
</gene>
<sequence length="308" mass="34960">MSPFSQYQRTSSAGYRIPLNSSTRKSTPVERLAEKKPAHPRRVKFPSLHLLDRSIEILKKRHRSHYFDCTSQLQYITTSGVAGHHDRCHVLVHEFMSIYYALAGWSGNRERRDERTKRKREIEKVRSRSKIPISFKPAVRNFVPIKITNMFTKKYRHFLSAFSRSHLGRLRRRRDRAQPQRGAAAGAAVVGFELCPISRGKVDGDEITYRERLAGPCSGVSRRRRPRRRPVYPRRQYSSAPNSRRPRDSNSSALATATSSNISASSAPAARHPRLLTHSRRDVCAAAPVPSSVNSALAFCNSKTPLST</sequence>
<accession>A0A4C1YGS0</accession>
<dbReference type="AlphaFoldDB" id="A0A4C1YGS0"/>
<protein>
    <submittedName>
        <fullName evidence="2">Uncharacterized protein</fullName>
    </submittedName>
</protein>
<evidence type="ECO:0000313" key="2">
    <source>
        <dbReference type="EMBL" id="GBP73535.1"/>
    </source>
</evidence>
<proteinExistence type="predicted"/>
<evidence type="ECO:0000256" key="1">
    <source>
        <dbReference type="SAM" id="MobiDB-lite"/>
    </source>
</evidence>
<evidence type="ECO:0000313" key="3">
    <source>
        <dbReference type="Proteomes" id="UP000299102"/>
    </source>
</evidence>
<feature type="region of interest" description="Disordered" evidence="1">
    <location>
        <begin position="1"/>
        <end position="39"/>
    </location>
</feature>
<dbReference type="Proteomes" id="UP000299102">
    <property type="component" value="Unassembled WGS sequence"/>
</dbReference>
<feature type="compositionally biased region" description="Polar residues" evidence="1">
    <location>
        <begin position="1"/>
        <end position="26"/>
    </location>
</feature>
<reference evidence="2 3" key="1">
    <citation type="journal article" date="2019" name="Commun. Biol.">
        <title>The bagworm genome reveals a unique fibroin gene that provides high tensile strength.</title>
        <authorList>
            <person name="Kono N."/>
            <person name="Nakamura H."/>
            <person name="Ohtoshi R."/>
            <person name="Tomita M."/>
            <person name="Numata K."/>
            <person name="Arakawa K."/>
        </authorList>
    </citation>
    <scope>NUCLEOTIDE SEQUENCE [LARGE SCALE GENOMIC DNA]</scope>
</reference>
<organism evidence="2 3">
    <name type="scientific">Eumeta variegata</name>
    <name type="common">Bagworm moth</name>
    <name type="synonym">Eumeta japonica</name>
    <dbReference type="NCBI Taxonomy" id="151549"/>
    <lineage>
        <taxon>Eukaryota</taxon>
        <taxon>Metazoa</taxon>
        <taxon>Ecdysozoa</taxon>
        <taxon>Arthropoda</taxon>
        <taxon>Hexapoda</taxon>
        <taxon>Insecta</taxon>
        <taxon>Pterygota</taxon>
        <taxon>Neoptera</taxon>
        <taxon>Endopterygota</taxon>
        <taxon>Lepidoptera</taxon>
        <taxon>Glossata</taxon>
        <taxon>Ditrysia</taxon>
        <taxon>Tineoidea</taxon>
        <taxon>Psychidae</taxon>
        <taxon>Oiketicinae</taxon>
        <taxon>Eumeta</taxon>
    </lineage>
</organism>
<feature type="region of interest" description="Disordered" evidence="1">
    <location>
        <begin position="217"/>
        <end position="270"/>
    </location>
</feature>
<keyword evidence="3" id="KW-1185">Reference proteome</keyword>
<feature type="compositionally biased region" description="Basic and acidic residues" evidence="1">
    <location>
        <begin position="27"/>
        <end position="37"/>
    </location>
</feature>
<feature type="compositionally biased region" description="Low complexity" evidence="1">
    <location>
        <begin position="233"/>
        <end position="270"/>
    </location>
</feature>
<comment type="caution">
    <text evidence="2">The sequence shown here is derived from an EMBL/GenBank/DDBJ whole genome shotgun (WGS) entry which is preliminary data.</text>
</comment>